<evidence type="ECO:0000313" key="5">
    <source>
        <dbReference type="EMBL" id="ABB32372.1"/>
    </source>
</evidence>
<dbReference type="PANTHER" id="PTHR43352">
    <property type="entry name" value="ACETYL-COA SYNTHETASE"/>
    <property type="match status" value="1"/>
</dbReference>
<dbReference type="HOGENOM" id="CLU_000022_59_10_7"/>
<feature type="domain" description="AMP-binding enzyme C-terminal" evidence="4">
    <location>
        <begin position="426"/>
        <end position="504"/>
    </location>
</feature>
<evidence type="ECO:0000256" key="2">
    <source>
        <dbReference type="ARBA" id="ARBA00022598"/>
    </source>
</evidence>
<dbReference type="InterPro" id="IPR011957">
    <property type="entry name" value="Benz_CoA_lig"/>
</dbReference>
<gene>
    <name evidence="5" type="primary">bamY</name>
    <name evidence="5" type="ordered locus">Gmet_2143</name>
</gene>
<accession>Q39TQ2</accession>
<dbReference type="EMBL" id="CP000148">
    <property type="protein sequence ID" value="ABB32372.1"/>
    <property type="molecule type" value="Genomic_DNA"/>
</dbReference>
<dbReference type="NCBIfam" id="TIGR02262">
    <property type="entry name" value="benz_CoA_lig"/>
    <property type="match status" value="1"/>
</dbReference>
<keyword evidence="6" id="KW-1185">Reference proteome</keyword>
<evidence type="ECO:0000313" key="6">
    <source>
        <dbReference type="Proteomes" id="UP000007073"/>
    </source>
</evidence>
<dbReference type="InterPro" id="IPR025110">
    <property type="entry name" value="AMP-bd_C"/>
</dbReference>
<dbReference type="AlphaFoldDB" id="Q39TQ2"/>
<dbReference type="GO" id="GO:0016878">
    <property type="term" value="F:acid-thiol ligase activity"/>
    <property type="evidence" value="ECO:0007669"/>
    <property type="project" value="TreeGrafter"/>
</dbReference>
<dbReference type="SUPFAM" id="SSF56801">
    <property type="entry name" value="Acetyl-CoA synthetase-like"/>
    <property type="match status" value="1"/>
</dbReference>
<dbReference type="InterPro" id="IPR000873">
    <property type="entry name" value="AMP-dep_synth/lig_dom"/>
</dbReference>
<organism evidence="5 6">
    <name type="scientific">Geobacter metallireducens (strain ATCC 53774 / DSM 7210 / GS-15)</name>
    <dbReference type="NCBI Taxonomy" id="269799"/>
    <lineage>
        <taxon>Bacteria</taxon>
        <taxon>Pseudomonadati</taxon>
        <taxon>Thermodesulfobacteriota</taxon>
        <taxon>Desulfuromonadia</taxon>
        <taxon>Geobacterales</taxon>
        <taxon>Geobacteraceae</taxon>
        <taxon>Geobacter</taxon>
    </lineage>
</organism>
<evidence type="ECO:0000256" key="1">
    <source>
        <dbReference type="ARBA" id="ARBA00006432"/>
    </source>
</evidence>
<dbReference type="STRING" id="269799.Gmet_2143"/>
<proteinExistence type="inferred from homology"/>
<dbReference type="Pfam" id="PF13193">
    <property type="entry name" value="AMP-binding_C"/>
    <property type="match status" value="1"/>
</dbReference>
<dbReference type="GO" id="GO:0005524">
    <property type="term" value="F:ATP binding"/>
    <property type="evidence" value="ECO:0007669"/>
    <property type="project" value="InterPro"/>
</dbReference>
<protein>
    <submittedName>
        <fullName evidence="5">Benzoate--coenzyme A ligase</fullName>
    </submittedName>
</protein>
<name>Q39TQ2_GEOMG</name>
<dbReference type="RefSeq" id="WP_004513062.1">
    <property type="nucleotide sequence ID" value="NC_007517.1"/>
</dbReference>
<dbReference type="InterPro" id="IPR045851">
    <property type="entry name" value="AMP-bd_C_sf"/>
</dbReference>
<dbReference type="GO" id="GO:0016405">
    <property type="term" value="F:CoA-ligase activity"/>
    <property type="evidence" value="ECO:0007669"/>
    <property type="project" value="InterPro"/>
</dbReference>
<dbReference type="Gene3D" id="3.40.50.12820">
    <property type="match status" value="1"/>
</dbReference>
<reference evidence="5 6" key="2">
    <citation type="journal article" date="2009" name="BMC Microbiol.">
        <title>The genome sequence of Geobacter metallireducens: features of metabolism, physiology and regulation common and dissimilar to Geobacter sulfurreducens.</title>
        <authorList>
            <person name="Aklujkar M."/>
            <person name="Krushkal J."/>
            <person name="DiBartolo G."/>
            <person name="Lapidus A."/>
            <person name="Land M.L."/>
            <person name="Lovley D.R."/>
        </authorList>
    </citation>
    <scope>NUCLEOTIDE SEQUENCE [LARGE SCALE GENOMIC DNA]</scope>
    <source>
        <strain evidence="6">ATCC 53774 / DSM 7210 / GS-15</strain>
    </source>
</reference>
<dbReference type="FunFam" id="3.30.300.30:FF:000008">
    <property type="entry name" value="2,3-dihydroxybenzoate-AMP ligase"/>
    <property type="match status" value="1"/>
</dbReference>
<evidence type="ECO:0000259" key="3">
    <source>
        <dbReference type="Pfam" id="PF00501"/>
    </source>
</evidence>
<sequence>MPYNLNLPETFNAADYFIDRNIREGRGDKLAVLCEERSLTYRQLQEGVNRFGNALKSLDVRMEERVALLLLDTEVYPQAFFGAIKIGAVPICLNTMNRPQDFQFYLNDSRARVLVVDALLLDQIEPIRRNLQFLKHVIVANGSAPAGDLSLAELCAPQPTELETAPTCRDDACFWLYSSGSTGSPKGTVHLQHDMVYSAKTYGAKVLDIKENDVFFSAAKLFFAYGLGNGIYFPFCVGATAVYLPLRPTPANVYETVRRHRPTLFFGVPTLYGQMLEEEGSMNGVRLCVSAGEALPAAYIHRWKARFQLDILDGIGSTEMAHIFISNRPGEIVAGSSGRVVPGYEARIVDENMHDLPAGEIGTLLVKGDSATALYWNKHEKTRQTIMGHWINTGDKYVCDENGYFHCAGRSDDMLKVGGIWVSPNEVESCLIGHPAILECAVIGAPDEDNLIKPMAFVVLNSQHQPSPEMENELKEYVKTTLAMYKYPRWIRFIDELPKTATGKIKRFELRTMIQKEELQHVA</sequence>
<keyword evidence="2 5" id="KW-0436">Ligase</keyword>
<dbReference type="Gene3D" id="3.40.50.980">
    <property type="match status" value="1"/>
</dbReference>
<dbReference type="PANTHER" id="PTHR43352:SF1">
    <property type="entry name" value="ANTHRANILATE--COA LIGASE"/>
    <property type="match status" value="1"/>
</dbReference>
<dbReference type="eggNOG" id="COG0365">
    <property type="taxonomic scope" value="Bacteria"/>
</dbReference>
<reference evidence="5 6" key="1">
    <citation type="submission" date="2005-10" db="EMBL/GenBank/DDBJ databases">
        <title>Complete sequence of Geobacter metallireducens GS-15.</title>
        <authorList>
            <consortium name="US DOE Joint Genome Institute"/>
            <person name="Copeland A."/>
            <person name="Lucas S."/>
            <person name="Lapidus A."/>
            <person name="Barry K."/>
            <person name="Detter J.C."/>
            <person name="Glavina T."/>
            <person name="Hammon N."/>
            <person name="Israni S."/>
            <person name="Pitluck S."/>
            <person name="Di Bartolo G."/>
            <person name="Chain P."/>
            <person name="Schmutz J."/>
            <person name="Larimer F."/>
            <person name="Land M."/>
            <person name="Kyrpides N."/>
            <person name="Ivanova N."/>
            <person name="Richardson P."/>
        </authorList>
    </citation>
    <scope>NUCLEOTIDE SEQUENCE [LARGE SCALE GENOMIC DNA]</scope>
    <source>
        <strain evidence="6">ATCC 53774 / DSM 7210 / GS-15</strain>
    </source>
</reference>
<dbReference type="Proteomes" id="UP000007073">
    <property type="component" value="Chromosome"/>
</dbReference>
<evidence type="ECO:0000259" key="4">
    <source>
        <dbReference type="Pfam" id="PF13193"/>
    </source>
</evidence>
<feature type="domain" description="AMP-dependent synthetase/ligase" evidence="3">
    <location>
        <begin position="24"/>
        <end position="376"/>
    </location>
</feature>
<comment type="similarity">
    <text evidence="1">Belongs to the ATP-dependent AMP-binding enzyme family.</text>
</comment>
<dbReference type="KEGG" id="gme:Gmet_2143"/>
<dbReference type="Gene3D" id="2.30.38.10">
    <property type="entry name" value="Luciferase, Domain 3"/>
    <property type="match status" value="1"/>
</dbReference>
<dbReference type="BRENDA" id="6.2.1.25">
    <property type="organism ID" value="2414"/>
</dbReference>
<dbReference type="GO" id="GO:0044550">
    <property type="term" value="P:secondary metabolite biosynthetic process"/>
    <property type="evidence" value="ECO:0007669"/>
    <property type="project" value="TreeGrafter"/>
</dbReference>
<dbReference type="Gene3D" id="3.30.300.30">
    <property type="match status" value="1"/>
</dbReference>
<dbReference type="Pfam" id="PF00501">
    <property type="entry name" value="AMP-binding"/>
    <property type="match status" value="1"/>
</dbReference>